<dbReference type="SUPFAM" id="SSF53335">
    <property type="entry name" value="S-adenosyl-L-methionine-dependent methyltransferases"/>
    <property type="match status" value="1"/>
</dbReference>
<dbReference type="InterPro" id="IPR006342">
    <property type="entry name" value="FkbM_mtfrase"/>
</dbReference>
<accession>A0A6J7D6U8</accession>
<dbReference type="NCBIfam" id="TIGR01444">
    <property type="entry name" value="fkbM_fam"/>
    <property type="match status" value="1"/>
</dbReference>
<dbReference type="EMBL" id="CAFBLM010000017">
    <property type="protein sequence ID" value="CAB4866246.1"/>
    <property type="molecule type" value="Genomic_DNA"/>
</dbReference>
<dbReference type="Gene3D" id="3.40.50.150">
    <property type="entry name" value="Vaccinia Virus protein VP39"/>
    <property type="match status" value="1"/>
</dbReference>
<reference evidence="2" key="1">
    <citation type="submission" date="2020-05" db="EMBL/GenBank/DDBJ databases">
        <authorList>
            <person name="Chiriac C."/>
            <person name="Salcher M."/>
            <person name="Ghai R."/>
            <person name="Kavagutti S V."/>
        </authorList>
    </citation>
    <scope>NUCLEOTIDE SEQUENCE</scope>
</reference>
<gene>
    <name evidence="2" type="ORF">UFOPK3401_00539</name>
</gene>
<organism evidence="2">
    <name type="scientific">freshwater metagenome</name>
    <dbReference type="NCBI Taxonomy" id="449393"/>
    <lineage>
        <taxon>unclassified sequences</taxon>
        <taxon>metagenomes</taxon>
        <taxon>ecological metagenomes</taxon>
    </lineage>
</organism>
<evidence type="ECO:0000259" key="1">
    <source>
        <dbReference type="Pfam" id="PF05050"/>
    </source>
</evidence>
<dbReference type="AlphaFoldDB" id="A0A6J7D6U8"/>
<protein>
    <submittedName>
        <fullName evidence="2">Unannotated protein</fullName>
    </submittedName>
</protein>
<dbReference type="Pfam" id="PF05050">
    <property type="entry name" value="Methyltransf_21"/>
    <property type="match status" value="1"/>
</dbReference>
<proteinExistence type="predicted"/>
<sequence length="260" mass="28384">MPEISYAGNHEDILLKRVFKDISEGFFIDVGAAHPTNGSVTKLLYDKGWSGLNIEPLPHFIDLLNRDRPRDINVACAVGATDGGEVELFYGASAYGASFDGDGVKSRASEHTQIATVVAPIRSVDSLWKELASKRTVDLLKIDVEGMELPALQGCDLKAMSPTVIMVEATQPYSSVQSHHDWEPLILACGYACALFDGVNRYYARPYNATVLAELSIPANVLDDFIPIALADARAEVEQLKRSLGEPTASKRSLWSRKGM</sequence>
<feature type="domain" description="Methyltransferase FkbM" evidence="1">
    <location>
        <begin position="29"/>
        <end position="191"/>
    </location>
</feature>
<dbReference type="InterPro" id="IPR029063">
    <property type="entry name" value="SAM-dependent_MTases_sf"/>
</dbReference>
<name>A0A6J7D6U8_9ZZZZ</name>
<evidence type="ECO:0000313" key="2">
    <source>
        <dbReference type="EMBL" id="CAB4866246.1"/>
    </source>
</evidence>